<dbReference type="AlphaFoldDB" id="A0A2T4MWH8"/>
<proteinExistence type="predicted"/>
<evidence type="ECO:0000313" key="1">
    <source>
        <dbReference type="EMBL" id="PTH78929.1"/>
    </source>
</evidence>
<accession>A0A2T4MWH8</accession>
<organism evidence="1 2">
    <name type="scientific">Aeromonas veronii</name>
    <dbReference type="NCBI Taxonomy" id="654"/>
    <lineage>
        <taxon>Bacteria</taxon>
        <taxon>Pseudomonadati</taxon>
        <taxon>Pseudomonadota</taxon>
        <taxon>Gammaproteobacteria</taxon>
        <taxon>Aeromonadales</taxon>
        <taxon>Aeromonadaceae</taxon>
        <taxon>Aeromonas</taxon>
    </lineage>
</organism>
<evidence type="ECO:0000313" key="2">
    <source>
        <dbReference type="Proteomes" id="UP000241986"/>
    </source>
</evidence>
<dbReference type="Proteomes" id="UP000241986">
    <property type="component" value="Unassembled WGS sequence"/>
</dbReference>
<name>A0A2T4MWH8_AERVE</name>
<comment type="caution">
    <text evidence="1">The sequence shown here is derived from an EMBL/GenBank/DDBJ whole genome shotgun (WGS) entry which is preliminary data.</text>
</comment>
<dbReference type="RefSeq" id="WP_107684554.1">
    <property type="nucleotide sequence ID" value="NZ_PZKL01000045.1"/>
</dbReference>
<protein>
    <submittedName>
        <fullName evidence="1">Uncharacterized protein</fullName>
    </submittedName>
</protein>
<dbReference type="EMBL" id="PZKL01000045">
    <property type="protein sequence ID" value="PTH78929.1"/>
    <property type="molecule type" value="Genomic_DNA"/>
</dbReference>
<reference evidence="1 2" key="1">
    <citation type="submission" date="2018-03" db="EMBL/GenBank/DDBJ databases">
        <title>Aeromonas veronii whole genome sequencing and analysis.</title>
        <authorList>
            <person name="Xie H."/>
            <person name="Liu T."/>
            <person name="Wang K."/>
        </authorList>
    </citation>
    <scope>NUCLEOTIDE SEQUENCE [LARGE SCALE GENOMIC DNA]</scope>
    <source>
        <strain evidence="1 2">XH.VA.1</strain>
    </source>
</reference>
<gene>
    <name evidence="1" type="ORF">DAA48_21040</name>
</gene>
<sequence length="76" mass="8489">MSQEFSQADVSAVTKALEGKPELKNFQRVVEYIQYLENMADNAHDALNAVIESGGIMNEDVYDMARLGLDNKPQAR</sequence>